<organism evidence="1 2">
    <name type="scientific">Schleiferilactobacillus shenzhenensis LY-73</name>
    <dbReference type="NCBI Taxonomy" id="1231336"/>
    <lineage>
        <taxon>Bacteria</taxon>
        <taxon>Bacillati</taxon>
        <taxon>Bacillota</taxon>
        <taxon>Bacilli</taxon>
        <taxon>Lactobacillales</taxon>
        <taxon>Lactobacillaceae</taxon>
        <taxon>Schleiferilactobacillus</taxon>
    </lineage>
</organism>
<dbReference type="InterPro" id="IPR014942">
    <property type="entry name" value="AbiEii"/>
</dbReference>
<dbReference type="Proteomes" id="UP000030647">
    <property type="component" value="Unassembled WGS sequence"/>
</dbReference>
<reference evidence="2" key="1">
    <citation type="journal article" date="2013" name="Genome Announc.">
        <title>Whole-Genome Sequencing of Lactobacillus shenzhenensis Strain LY-73T.</title>
        <authorList>
            <person name="Lin Z."/>
            <person name="Liu Z."/>
            <person name="Yang R."/>
            <person name="Zou Y."/>
            <person name="Wan D."/>
            <person name="Chen J."/>
            <person name="Guo M."/>
            <person name="Zhao J."/>
            <person name="Fang C."/>
            <person name="Yang R."/>
            <person name="Liu F."/>
        </authorList>
    </citation>
    <scope>NUCLEOTIDE SEQUENCE [LARGE SCALE GENOMIC DNA]</scope>
    <source>
        <strain evidence="2">LY-73</strain>
    </source>
</reference>
<sequence length="285" mass="32664">MKKRFKNSMQFKAYLKKASVQNKISPQFLLQEIALDDLLERIALSPYRDNLILKGGFLIGSLLGLDTRSTMDIDTTLVGLAMTEKTVADVFSKICKIQPLNDQVRLELTKVEPIRDKDQYGGFRVHIRASIFNLAPTIKVDLSTGDRITPRGIKYHHRLITDDRTITVMAYNVETLLAEKLETVIARSITNTRAKDFYDLYALATTESQEINYGILRQAVINTGTYRQSLGRLMHYHETLQQIRHDSVMLAEWRAYQQKFIYAQGISLEETCDVAESLLERLNIN</sequence>
<evidence type="ECO:0000313" key="1">
    <source>
        <dbReference type="EMBL" id="ERL65775.1"/>
    </source>
</evidence>
<dbReference type="AlphaFoldDB" id="U4TQQ2"/>
<accession>U4TQQ2</accession>
<proteinExistence type="predicted"/>
<dbReference type="Pfam" id="PF08843">
    <property type="entry name" value="AbiEii"/>
    <property type="match status" value="1"/>
</dbReference>
<dbReference type="HOGENOM" id="CLU_067323_1_0_9"/>
<evidence type="ECO:0000313" key="2">
    <source>
        <dbReference type="Proteomes" id="UP000030647"/>
    </source>
</evidence>
<dbReference type="STRING" id="1231336.L248_1851"/>
<evidence type="ECO:0008006" key="3">
    <source>
        <dbReference type="Google" id="ProtNLM"/>
    </source>
</evidence>
<keyword evidence="2" id="KW-1185">Reference proteome</keyword>
<name>U4TQQ2_9LACO</name>
<gene>
    <name evidence="1" type="ORF">L248_1851</name>
</gene>
<dbReference type="EMBL" id="KI271584">
    <property type="protein sequence ID" value="ERL65775.1"/>
    <property type="molecule type" value="Genomic_DNA"/>
</dbReference>
<protein>
    <recommendedName>
        <fullName evidence="3">Abortive infection protein AbiGII</fullName>
    </recommendedName>
</protein>
<dbReference type="OrthoDB" id="9808443at2"/>
<dbReference type="eggNOG" id="COG2253">
    <property type="taxonomic scope" value="Bacteria"/>
</dbReference>